<evidence type="ECO:0000256" key="1">
    <source>
        <dbReference type="ARBA" id="ARBA00022553"/>
    </source>
</evidence>
<dbReference type="InterPro" id="IPR016024">
    <property type="entry name" value="ARM-type_fold"/>
</dbReference>
<dbReference type="GO" id="GO:0005634">
    <property type="term" value="C:nucleus"/>
    <property type="evidence" value="ECO:0007669"/>
    <property type="project" value="InterPro"/>
</dbReference>
<protein>
    <recommendedName>
        <fullName evidence="3">Ral GTPase-activating protein subunit alpha/beta N-terminal domain-containing protein</fullName>
    </recommendedName>
</protein>
<dbReference type="Pfam" id="PF20412">
    <property type="entry name" value="RALGAPB_N"/>
    <property type="match status" value="1"/>
</dbReference>
<dbReference type="SUPFAM" id="SSF48371">
    <property type="entry name" value="ARM repeat"/>
    <property type="match status" value="1"/>
</dbReference>
<dbReference type="Proteomes" id="UP001214576">
    <property type="component" value="Unassembled WGS sequence"/>
</dbReference>
<evidence type="ECO:0000256" key="2">
    <source>
        <dbReference type="SAM" id="MobiDB-lite"/>
    </source>
</evidence>
<feature type="region of interest" description="Disordered" evidence="2">
    <location>
        <begin position="303"/>
        <end position="330"/>
    </location>
</feature>
<evidence type="ECO:0000313" key="4">
    <source>
        <dbReference type="EMBL" id="KAI4538118.1"/>
    </source>
</evidence>
<feature type="compositionally biased region" description="Basic and acidic residues" evidence="2">
    <location>
        <begin position="320"/>
        <end position="330"/>
    </location>
</feature>
<dbReference type="PANTHER" id="PTHR10063">
    <property type="entry name" value="TUBERIN"/>
    <property type="match status" value="1"/>
</dbReference>
<dbReference type="EMBL" id="JAKZEL010000013">
    <property type="protein sequence ID" value="KAI4538118.1"/>
    <property type="molecule type" value="Genomic_DNA"/>
</dbReference>
<gene>
    <name evidence="4" type="ORF">MG293_011521</name>
</gene>
<dbReference type="GO" id="GO:0005096">
    <property type="term" value="F:GTPase activator activity"/>
    <property type="evidence" value="ECO:0007669"/>
    <property type="project" value="InterPro"/>
</dbReference>
<comment type="caution">
    <text evidence="4">The sequence shown here is derived from an EMBL/GenBank/DDBJ whole genome shotgun (WGS) entry which is preliminary data.</text>
</comment>
<evidence type="ECO:0000259" key="3">
    <source>
        <dbReference type="Pfam" id="PF20412"/>
    </source>
</evidence>
<feature type="compositionally biased region" description="Polar residues" evidence="2">
    <location>
        <begin position="746"/>
        <end position="759"/>
    </location>
</feature>
<name>A0AAD4U262_OVIAM</name>
<dbReference type="GO" id="GO:0005737">
    <property type="term" value="C:cytoplasm"/>
    <property type="evidence" value="ECO:0007669"/>
    <property type="project" value="TreeGrafter"/>
</dbReference>
<keyword evidence="1" id="KW-0597">Phosphoprotein</keyword>
<feature type="region of interest" description="Disordered" evidence="2">
    <location>
        <begin position="633"/>
        <end position="658"/>
    </location>
</feature>
<keyword evidence="5" id="KW-1185">Reference proteome</keyword>
<dbReference type="PANTHER" id="PTHR10063:SF2">
    <property type="entry name" value="RAL GTPASE-ACTIVATING PROTEIN SUBUNIT ALPHA-2"/>
    <property type="match status" value="1"/>
</dbReference>
<feature type="region of interest" description="Disordered" evidence="2">
    <location>
        <begin position="701"/>
        <end position="792"/>
    </location>
</feature>
<feature type="domain" description="Ral GTPase-activating protein subunit alpha/beta N-terminal" evidence="3">
    <location>
        <begin position="499"/>
        <end position="621"/>
    </location>
</feature>
<dbReference type="InterPro" id="IPR027107">
    <property type="entry name" value="Tuberin/Ral-act_asu"/>
</dbReference>
<organism evidence="4 5">
    <name type="scientific">Ovis ammon polii</name>
    <dbReference type="NCBI Taxonomy" id="230172"/>
    <lineage>
        <taxon>Eukaryota</taxon>
        <taxon>Metazoa</taxon>
        <taxon>Chordata</taxon>
        <taxon>Craniata</taxon>
        <taxon>Vertebrata</taxon>
        <taxon>Euteleostomi</taxon>
        <taxon>Mammalia</taxon>
        <taxon>Eutheria</taxon>
        <taxon>Laurasiatheria</taxon>
        <taxon>Artiodactyla</taxon>
        <taxon>Ruminantia</taxon>
        <taxon>Pecora</taxon>
        <taxon>Bovidae</taxon>
        <taxon>Caprinae</taxon>
        <taxon>Ovis</taxon>
    </lineage>
</organism>
<feature type="compositionally biased region" description="Polar residues" evidence="2">
    <location>
        <begin position="782"/>
        <end position="792"/>
    </location>
</feature>
<reference evidence="4" key="1">
    <citation type="submission" date="2022-03" db="EMBL/GenBank/DDBJ databases">
        <title>Genomic analyses of argali, domestic sheep and their hybrids provide insights into chromosomal evolution, heterosis and genetic basis of agronomic traits.</title>
        <authorList>
            <person name="Li M."/>
        </authorList>
    </citation>
    <scope>NUCLEOTIDE SEQUENCE</scope>
    <source>
        <strain evidence="4">CAU-MHL-2022a</strain>
        <tissue evidence="4">Skin</tissue>
    </source>
</reference>
<evidence type="ECO:0000313" key="5">
    <source>
        <dbReference type="Proteomes" id="UP001214576"/>
    </source>
</evidence>
<feature type="region of interest" description="Disordered" evidence="2">
    <location>
        <begin position="417"/>
        <end position="446"/>
    </location>
</feature>
<proteinExistence type="predicted"/>
<feature type="compositionally biased region" description="Basic and acidic residues" evidence="2">
    <location>
        <begin position="762"/>
        <end position="781"/>
    </location>
</feature>
<dbReference type="InterPro" id="IPR046859">
    <property type="entry name" value="RGPA/RALGAPB_N"/>
</dbReference>
<feature type="compositionally biased region" description="Basic and acidic residues" evidence="2">
    <location>
        <begin position="417"/>
        <end position="429"/>
    </location>
</feature>
<sequence>MFSRRSHGDVKKSTQKVLDPKKDVLTRLKHLRALLDNVDASDLKQFFETNYSQIYFIFYENFITLENSLKLKGNNKSQREELDSILFLFEKILQFLPERIFFRWHYQSIGSTLKKLLHTGNSIKIRCEGIRLFLLWLQALQTNCAEEQVLIFASLVPGFPAIMSSRGPCTLDTLINPGPSVADAKIHPEEITPLLPAVSGEKIAEDQTCFFLQVLLKYMVTQLTNIYKPVLDIPHLRPKPVYVTTTRDNESIYSTKIPYMAARVVFIKWMVTFFLEKKYLTATQNTKNGVDVLPKIIQTVGGGTAVPERAPEPDAGGAAEQDRGRADGSTLSERRLSSCSLCSIEEEHREVYDMVQRILLSTRGYVNFVNEVFRQAFLLPSCDIAITRKVVQVYRKWILQDKPVFMEEPDIKEAAQEDAEKLGFSETDNKQTSSEGSGHKRSSSWGRSYSFTSAVSRGCVMEEENKNVKAGAQAMLQVFLTNAANVFLLEPCVEVPMLLKEQVDACKAVLIIFRRMIMELTMNKTTWEQMLQILLRITEAVMQKPKDKQIKDLFAQSLAGLLFRTLIVAWIRANLCVYVSRELWDDFLGVLSSLTDWEELIHEWASIMDSLTAVLARTVYGVEMTNLPLDKLSEQKEKKQRGKGCVPDSQKGSTVGRSFSLSWRSHPDVAEPMRFRSATTSGVPGVEKARNVVRQKATEVEEYLQPENAPAAESGPLGQQPMVRSGSSPEVTEPLCPEPPPGQKLENAQNILVRRSSSPVELDLKDDSQQMQGKYRERQKSDSVSSDPTLGCSTEAELSLSHWQTCEEDPDLSPPADTVTDTDARHWLQLRPTDASNLTDSSECLADDCSIIAGGTLTGWHPDSAAVLWRRTLGILGDVNNIQSPKIHARVFGYLYELWYKLAKATTLPDDYKEGKLQAYKLICSMMTRRQDVLPSSDFLVHFYLVMHLGLTSEDQDILNTIIRHCPPRFFSLGLPGFSMLVGDFITAAGRVLSADTLAAPRSEALTILGSLVCFPNTYREIPLRQPVPEVAEVATGAEDVKVRDAMMESQHCLISILLKNATEEPSECARCIAICSLGIWICEELAQGTSHPQLQEAVNVIGVTLKFPNKTVAQVACDVLQLLVSYWEKLQMFETSLPRKIAEAVQITKVTPGLCHLPPGAGPLAGCGGKAILDLLPWGSQDGTMVCLIGNLSSLQILVATIAFLLPSAEYSSVETDKKFLVSLLLCLLDWCMALPAGTLLHPVSTAALDEQPPARAPLLDYIYRVLHCCICGSSTYNQQSRYTLTLADLSSSDYDPFLPLANVKNSEPVQFHSSAELGNLLTVEEGQPWAVDAGEVCQGETVLIPQIFSFLTFRYQRYLGGPGSSRTFLVSVEACASVSSECNVLHYGLLSPQLGAALL</sequence>
<accession>A0AAD4U262</accession>